<accession>A9UWG7</accession>
<dbReference type="Gene3D" id="3.30.70.1060">
    <property type="entry name" value="Dimeric alpha+beta barrel"/>
    <property type="match status" value="1"/>
</dbReference>
<feature type="domain" description="YCII-related" evidence="1">
    <location>
        <begin position="46"/>
        <end position="120"/>
    </location>
</feature>
<dbReference type="OMA" id="SIREWMV"/>
<dbReference type="RefSeq" id="XP_001744810.1">
    <property type="nucleotide sequence ID" value="XM_001744758.1"/>
</dbReference>
<dbReference type="InParanoid" id="A9UWG7"/>
<keyword evidence="3" id="KW-1185">Reference proteome</keyword>
<evidence type="ECO:0000259" key="1">
    <source>
        <dbReference type="Pfam" id="PF03795"/>
    </source>
</evidence>
<dbReference type="KEGG" id="mbr:MONBRDRAFT_7275"/>
<dbReference type="Proteomes" id="UP000001357">
    <property type="component" value="Unassembled WGS sequence"/>
</dbReference>
<dbReference type="InterPro" id="IPR011008">
    <property type="entry name" value="Dimeric_a/b-barrel"/>
</dbReference>
<protein>
    <recommendedName>
        <fullName evidence="1">YCII-related domain-containing protein</fullName>
    </recommendedName>
</protein>
<dbReference type="AlphaFoldDB" id="A9UWG7"/>
<dbReference type="InterPro" id="IPR051807">
    <property type="entry name" value="Sec-metab_biosynth-assoc"/>
</dbReference>
<evidence type="ECO:0000313" key="2">
    <source>
        <dbReference type="EMBL" id="EDQ90043.1"/>
    </source>
</evidence>
<proteinExistence type="predicted"/>
<dbReference type="GeneID" id="5890237"/>
<reference evidence="2 3" key="1">
    <citation type="journal article" date="2008" name="Nature">
        <title>The genome of the choanoflagellate Monosiga brevicollis and the origin of metazoans.</title>
        <authorList>
            <consortium name="JGI Sequencing"/>
            <person name="King N."/>
            <person name="Westbrook M.J."/>
            <person name="Young S.L."/>
            <person name="Kuo A."/>
            <person name="Abedin M."/>
            <person name="Chapman J."/>
            <person name="Fairclough S."/>
            <person name="Hellsten U."/>
            <person name="Isogai Y."/>
            <person name="Letunic I."/>
            <person name="Marr M."/>
            <person name="Pincus D."/>
            <person name="Putnam N."/>
            <person name="Rokas A."/>
            <person name="Wright K.J."/>
            <person name="Zuzow R."/>
            <person name="Dirks W."/>
            <person name="Good M."/>
            <person name="Goodstein D."/>
            <person name="Lemons D."/>
            <person name="Li W."/>
            <person name="Lyons J.B."/>
            <person name="Morris A."/>
            <person name="Nichols S."/>
            <person name="Richter D.J."/>
            <person name="Salamov A."/>
            <person name="Bork P."/>
            <person name="Lim W.A."/>
            <person name="Manning G."/>
            <person name="Miller W.T."/>
            <person name="McGinnis W."/>
            <person name="Shapiro H."/>
            <person name="Tjian R."/>
            <person name="Grigoriev I.V."/>
            <person name="Rokhsar D."/>
        </authorList>
    </citation>
    <scope>NUCLEOTIDE SEQUENCE [LARGE SCALE GENOMIC DNA]</scope>
    <source>
        <strain evidence="3">MX1 / ATCC 50154</strain>
    </source>
</reference>
<name>A9UWG7_MONBE</name>
<dbReference type="EMBL" id="CH991548">
    <property type="protein sequence ID" value="EDQ90043.1"/>
    <property type="molecule type" value="Genomic_DNA"/>
</dbReference>
<dbReference type="PANTHER" id="PTHR33606">
    <property type="entry name" value="PROTEIN YCII"/>
    <property type="match status" value="1"/>
</dbReference>
<gene>
    <name evidence="2" type="ORF">MONBRDRAFT_7275</name>
</gene>
<organism evidence="2 3">
    <name type="scientific">Monosiga brevicollis</name>
    <name type="common">Choanoflagellate</name>
    <dbReference type="NCBI Taxonomy" id="81824"/>
    <lineage>
        <taxon>Eukaryota</taxon>
        <taxon>Choanoflagellata</taxon>
        <taxon>Craspedida</taxon>
        <taxon>Salpingoecidae</taxon>
        <taxon>Monosiga</taxon>
    </lineage>
</organism>
<dbReference type="SUPFAM" id="SSF54909">
    <property type="entry name" value="Dimeric alpha+beta barrel"/>
    <property type="match status" value="1"/>
</dbReference>
<evidence type="ECO:0000313" key="3">
    <source>
        <dbReference type="Proteomes" id="UP000001357"/>
    </source>
</evidence>
<dbReference type="PANTHER" id="PTHR33606:SF3">
    <property type="entry name" value="PROTEIN YCII"/>
    <property type="match status" value="1"/>
</dbReference>
<dbReference type="Pfam" id="PF03795">
    <property type="entry name" value="YCII"/>
    <property type="match status" value="1"/>
</dbReference>
<dbReference type="eggNOG" id="ENOG502S6ZJ">
    <property type="taxonomic scope" value="Eukaryota"/>
</dbReference>
<dbReference type="InterPro" id="IPR005545">
    <property type="entry name" value="YCII"/>
</dbReference>
<sequence>MWGTIVRGAGRASRWSLGHQSRGMTQGDGTAAATPVPLAVLKYFFVENMAEKRVPHRSAHLQLARDAARRGSLLLGGAAANPVDAGFLIFRSPQEAREFAEQDPYVRGELVRKYEIREWSVVVGSLYDQLSSD</sequence>